<evidence type="ECO:0000313" key="2">
    <source>
        <dbReference type="Proteomes" id="UP000186819"/>
    </source>
</evidence>
<name>A0A1N6NQR2_9RHOO</name>
<evidence type="ECO:0000313" key="1">
    <source>
        <dbReference type="EMBL" id="SIP94435.1"/>
    </source>
</evidence>
<dbReference type="AlphaFoldDB" id="A0A1N6NQR2"/>
<dbReference type="Proteomes" id="UP000186819">
    <property type="component" value="Unassembled WGS sequence"/>
</dbReference>
<accession>A0A1N6NQR2</accession>
<dbReference type="OrthoDB" id="5563425at2"/>
<keyword evidence="2" id="KW-1185">Reference proteome</keyword>
<dbReference type="EMBL" id="FTMD01000001">
    <property type="protein sequence ID" value="SIP94435.1"/>
    <property type="molecule type" value="Genomic_DNA"/>
</dbReference>
<proteinExistence type="predicted"/>
<gene>
    <name evidence="1" type="ORF">SAMN05421829_101410</name>
</gene>
<dbReference type="RefSeq" id="WP_076600416.1">
    <property type="nucleotide sequence ID" value="NZ_FTMD01000001.1"/>
</dbReference>
<dbReference type="STRING" id="34027.SAMN05421829_101410"/>
<organism evidence="1 2">
    <name type="scientific">Aromatoleum tolulyticum</name>
    <dbReference type="NCBI Taxonomy" id="34027"/>
    <lineage>
        <taxon>Bacteria</taxon>
        <taxon>Pseudomonadati</taxon>
        <taxon>Pseudomonadota</taxon>
        <taxon>Betaproteobacteria</taxon>
        <taxon>Rhodocyclales</taxon>
        <taxon>Rhodocyclaceae</taxon>
        <taxon>Aromatoleum</taxon>
    </lineage>
</organism>
<reference evidence="2" key="1">
    <citation type="submission" date="2017-01" db="EMBL/GenBank/DDBJ databases">
        <authorList>
            <person name="Varghese N."/>
            <person name="Submissions S."/>
        </authorList>
    </citation>
    <scope>NUCLEOTIDE SEQUENCE [LARGE SCALE GENOMIC DNA]</scope>
    <source>
        <strain evidence="2">ATCC 51758</strain>
    </source>
</reference>
<sequence length="218" mass="24277">MPVTHPSKTLYRIDECPDLMADGCIGNENGNLVFLSIWARDTAVQEFLARLTLGRDEQGLDQFHLITEQGGSVPVFVGNVENLEKRSARAYRRTLFGSLSNVWLFDRRCVRPDKANASALALLPRDSTHRLDRLWLLVRDTCPLPLLDHWRDLVLELLQAKSMLTRLPFALGPLEGHRLAIDVPVLTQTLGGLIRSGVLAAETPRPEPVSALPLETVA</sequence>
<protein>
    <submittedName>
        <fullName evidence="1">Uncharacterized protein</fullName>
    </submittedName>
</protein>